<proteinExistence type="predicted"/>
<accession>A0A5B7EHD2</accession>
<evidence type="ECO:0000313" key="2">
    <source>
        <dbReference type="EMBL" id="MPC32576.1"/>
    </source>
</evidence>
<dbReference type="Proteomes" id="UP000324222">
    <property type="component" value="Unassembled WGS sequence"/>
</dbReference>
<keyword evidence="1" id="KW-0732">Signal</keyword>
<sequence length="77" mass="8220">MLKFTAMRVTAVVAAVVVLVVEARAAVVSVPQDSGNALRTEDFQPQQIHLAIGDIKTILGDTSTLHCNFQCVLLGVQ</sequence>
<protein>
    <submittedName>
        <fullName evidence="2">Uncharacterized protein</fullName>
    </submittedName>
</protein>
<feature type="chain" id="PRO_5022909531" evidence="1">
    <location>
        <begin position="26"/>
        <end position="77"/>
    </location>
</feature>
<comment type="caution">
    <text evidence="2">The sequence shown here is derived from an EMBL/GenBank/DDBJ whole genome shotgun (WGS) entry which is preliminary data.</text>
</comment>
<feature type="signal peptide" evidence="1">
    <location>
        <begin position="1"/>
        <end position="25"/>
    </location>
</feature>
<name>A0A5B7EHD2_PORTR</name>
<organism evidence="2 3">
    <name type="scientific">Portunus trituberculatus</name>
    <name type="common">Swimming crab</name>
    <name type="synonym">Neptunus trituberculatus</name>
    <dbReference type="NCBI Taxonomy" id="210409"/>
    <lineage>
        <taxon>Eukaryota</taxon>
        <taxon>Metazoa</taxon>
        <taxon>Ecdysozoa</taxon>
        <taxon>Arthropoda</taxon>
        <taxon>Crustacea</taxon>
        <taxon>Multicrustacea</taxon>
        <taxon>Malacostraca</taxon>
        <taxon>Eumalacostraca</taxon>
        <taxon>Eucarida</taxon>
        <taxon>Decapoda</taxon>
        <taxon>Pleocyemata</taxon>
        <taxon>Brachyura</taxon>
        <taxon>Eubrachyura</taxon>
        <taxon>Portunoidea</taxon>
        <taxon>Portunidae</taxon>
        <taxon>Portuninae</taxon>
        <taxon>Portunus</taxon>
    </lineage>
</organism>
<dbReference type="EMBL" id="VSRR010002654">
    <property type="protein sequence ID" value="MPC32576.1"/>
    <property type="molecule type" value="Genomic_DNA"/>
</dbReference>
<evidence type="ECO:0000256" key="1">
    <source>
        <dbReference type="SAM" id="SignalP"/>
    </source>
</evidence>
<gene>
    <name evidence="2" type="ORF">E2C01_025891</name>
</gene>
<evidence type="ECO:0000313" key="3">
    <source>
        <dbReference type="Proteomes" id="UP000324222"/>
    </source>
</evidence>
<reference evidence="2 3" key="1">
    <citation type="submission" date="2019-05" db="EMBL/GenBank/DDBJ databases">
        <title>Another draft genome of Portunus trituberculatus and its Hox gene families provides insights of decapod evolution.</title>
        <authorList>
            <person name="Jeong J.-H."/>
            <person name="Song I."/>
            <person name="Kim S."/>
            <person name="Choi T."/>
            <person name="Kim D."/>
            <person name="Ryu S."/>
            <person name="Kim W."/>
        </authorList>
    </citation>
    <scope>NUCLEOTIDE SEQUENCE [LARGE SCALE GENOMIC DNA]</scope>
    <source>
        <tissue evidence="2">Muscle</tissue>
    </source>
</reference>
<keyword evidence="3" id="KW-1185">Reference proteome</keyword>
<dbReference type="AlphaFoldDB" id="A0A5B7EHD2"/>